<reference evidence="1" key="1">
    <citation type="submission" date="2014-11" db="EMBL/GenBank/DDBJ databases">
        <authorList>
            <person name="Amaro Gonzalez C."/>
        </authorList>
    </citation>
    <scope>NUCLEOTIDE SEQUENCE</scope>
</reference>
<name>A0A0E9S202_ANGAN</name>
<sequence>MHAGIHFGTLGYRSTATGLFLLTSFNS</sequence>
<dbReference type="EMBL" id="GBXM01073281">
    <property type="protein sequence ID" value="JAH35296.1"/>
    <property type="molecule type" value="Transcribed_RNA"/>
</dbReference>
<dbReference type="AlphaFoldDB" id="A0A0E9S202"/>
<evidence type="ECO:0000313" key="1">
    <source>
        <dbReference type="EMBL" id="JAH35296.1"/>
    </source>
</evidence>
<organism evidence="1">
    <name type="scientific">Anguilla anguilla</name>
    <name type="common">European freshwater eel</name>
    <name type="synonym">Muraena anguilla</name>
    <dbReference type="NCBI Taxonomy" id="7936"/>
    <lineage>
        <taxon>Eukaryota</taxon>
        <taxon>Metazoa</taxon>
        <taxon>Chordata</taxon>
        <taxon>Craniata</taxon>
        <taxon>Vertebrata</taxon>
        <taxon>Euteleostomi</taxon>
        <taxon>Actinopterygii</taxon>
        <taxon>Neopterygii</taxon>
        <taxon>Teleostei</taxon>
        <taxon>Anguilliformes</taxon>
        <taxon>Anguillidae</taxon>
        <taxon>Anguilla</taxon>
    </lineage>
</organism>
<reference evidence="1" key="2">
    <citation type="journal article" date="2015" name="Fish Shellfish Immunol.">
        <title>Early steps in the European eel (Anguilla anguilla)-Vibrio vulnificus interaction in the gills: Role of the RtxA13 toxin.</title>
        <authorList>
            <person name="Callol A."/>
            <person name="Pajuelo D."/>
            <person name="Ebbesson L."/>
            <person name="Teles M."/>
            <person name="MacKenzie S."/>
            <person name="Amaro C."/>
        </authorList>
    </citation>
    <scope>NUCLEOTIDE SEQUENCE</scope>
</reference>
<accession>A0A0E9S202</accession>
<proteinExistence type="predicted"/>
<protein>
    <submittedName>
        <fullName evidence="1">Uncharacterized protein</fullName>
    </submittedName>
</protein>